<protein>
    <submittedName>
        <fullName evidence="5">ATP-binding cassette domain-containing protein</fullName>
    </submittedName>
</protein>
<proteinExistence type="predicted"/>
<dbReference type="SMART" id="SM00382">
    <property type="entry name" value="AAA"/>
    <property type="match status" value="1"/>
</dbReference>
<evidence type="ECO:0000313" key="6">
    <source>
        <dbReference type="Proteomes" id="UP001344817"/>
    </source>
</evidence>
<dbReference type="PANTHER" id="PTHR43790">
    <property type="entry name" value="CARBOHYDRATE TRANSPORT ATP-BINDING PROTEIN MG119-RELATED"/>
    <property type="match status" value="1"/>
</dbReference>
<evidence type="ECO:0000256" key="3">
    <source>
        <dbReference type="SAM" id="Phobius"/>
    </source>
</evidence>
<dbReference type="InterPro" id="IPR027417">
    <property type="entry name" value="P-loop_NTPase"/>
</dbReference>
<feature type="transmembrane region" description="Helical" evidence="3">
    <location>
        <begin position="498"/>
        <end position="521"/>
    </location>
</feature>
<feature type="transmembrane region" description="Helical" evidence="3">
    <location>
        <begin position="527"/>
        <end position="547"/>
    </location>
</feature>
<dbReference type="InterPro" id="IPR003593">
    <property type="entry name" value="AAA+_ATPase"/>
</dbReference>
<keyword evidence="6" id="KW-1185">Reference proteome</keyword>
<dbReference type="SUPFAM" id="SSF52540">
    <property type="entry name" value="P-loop containing nucleoside triphosphate hydrolases"/>
    <property type="match status" value="2"/>
</dbReference>
<dbReference type="PANTHER" id="PTHR43790:SF4">
    <property type="entry name" value="GUANOSINE IMPORT ATP-BINDING PROTEIN NUPO"/>
    <property type="match status" value="1"/>
</dbReference>
<feature type="domain" description="ABC transporter" evidence="4">
    <location>
        <begin position="10"/>
        <end position="247"/>
    </location>
</feature>
<keyword evidence="3" id="KW-1133">Transmembrane helix</keyword>
<feature type="transmembrane region" description="Helical" evidence="3">
    <location>
        <begin position="340"/>
        <end position="362"/>
    </location>
</feature>
<dbReference type="Proteomes" id="UP001344817">
    <property type="component" value="Unassembled WGS sequence"/>
</dbReference>
<sequence>MEKSQILNAIEFKDVSKTFGTIKANQHISFRVKKGDIHALIGENGAGKSTLMSILFGLYEPDSGNIKVNDKDVIIKSPNDANDLGIGMVHQHFKLVNVYTNLENIVMGSEFYNPKTRIIDYAPAIKKIKSIQETFNIHFDLNNITGNETVATQQKVEIMKMLYRDSDILIFDEPTAVLTDEEIQGLLNTFKLFKQQGKTIIFISHKLLEIKEVADTATVLRHGEVKGNFDVADVSVEKMAELMVGGEVQVIRNEYTDSSNNSTILSLKNVSTSSSKPLKNLSLDVKAGEIVAIAGVEGNGQKDLEYVISGMMKPSSGSLLYRKTDRVVKSFKKINKSKKIFRISLFLSLFILLAISATLFTIPRIIEKPDIKAIIYLFGISGAVLAFLSCILILKEYFYEWFRERYMNGRLIIMQQVNNNKKLKLYNLVSNLELVSIFSSIVLVIFTLMGDFPTYKLVAGIFAIILPLVYINTLTFIREKIYANVISTLNTKQKIKNLLPNLASYFIAISTVVVSVLFIIFNDKTLTYILLIFLTTLFLYMVFYKIIKPIIFAKITSLNQESDFIDLNSLTVKEISKMGLSYIPSDRHKHGLALDYTISQNTVLRRMWDKKYQFLSIFKNKTIKRETLDIIDNFDVRGAREGSSLARSLSGGNQQKFIVGREMSSPHDFILILQPTRGLDVGAIKNIHQKIIQEKKDGKAILLISYELDEVFALADRIAVINGGEIVAIKTADNITRKEIGVYMASKKQEVISDI</sequence>
<keyword evidence="1" id="KW-0547">Nucleotide-binding</keyword>
<evidence type="ECO:0000259" key="4">
    <source>
        <dbReference type="PROSITE" id="PS50893"/>
    </source>
</evidence>
<feature type="transmembrane region" description="Helical" evidence="3">
    <location>
        <begin position="455"/>
        <end position="477"/>
    </location>
</feature>
<organism evidence="5 6">
    <name type="scientific">Mycoplasmopsis ciconiae</name>
    <dbReference type="NCBI Taxonomy" id="561067"/>
    <lineage>
        <taxon>Bacteria</taxon>
        <taxon>Bacillati</taxon>
        <taxon>Mycoplasmatota</taxon>
        <taxon>Mycoplasmoidales</taxon>
        <taxon>Metamycoplasmataceae</taxon>
        <taxon>Mycoplasmopsis</taxon>
    </lineage>
</organism>
<keyword evidence="3" id="KW-0472">Membrane</keyword>
<accession>A0ABU7MM19</accession>
<dbReference type="RefSeq" id="WP_330500961.1">
    <property type="nucleotide sequence ID" value="NZ_JAZDWZ010000010.1"/>
</dbReference>
<comment type="caution">
    <text evidence="5">The sequence shown here is derived from an EMBL/GenBank/DDBJ whole genome shotgun (WGS) entry which is preliminary data.</text>
</comment>
<dbReference type="EMBL" id="JAZDWZ010000010">
    <property type="protein sequence ID" value="MEE3928548.1"/>
    <property type="molecule type" value="Genomic_DNA"/>
</dbReference>
<gene>
    <name evidence="5" type="ORF">V2E24_03090</name>
</gene>
<dbReference type="GO" id="GO:0005524">
    <property type="term" value="F:ATP binding"/>
    <property type="evidence" value="ECO:0007669"/>
    <property type="project" value="UniProtKB-KW"/>
</dbReference>
<keyword evidence="2 5" id="KW-0067">ATP-binding</keyword>
<evidence type="ECO:0000313" key="5">
    <source>
        <dbReference type="EMBL" id="MEE3928548.1"/>
    </source>
</evidence>
<dbReference type="InterPro" id="IPR050107">
    <property type="entry name" value="ABC_carbohydrate_import_ATPase"/>
</dbReference>
<dbReference type="CDD" id="cd03216">
    <property type="entry name" value="ABC_Carb_Monos_I"/>
    <property type="match status" value="1"/>
</dbReference>
<dbReference type="Pfam" id="PF00005">
    <property type="entry name" value="ABC_tran"/>
    <property type="match status" value="1"/>
</dbReference>
<reference evidence="5" key="1">
    <citation type="submission" date="2024-01" db="EMBL/GenBank/DDBJ databases">
        <title>Genome sequence of Mycoplasma ciconiae type strain DSM 25251.</title>
        <authorList>
            <person name="Spergser J."/>
        </authorList>
    </citation>
    <scope>NUCLEOTIDE SEQUENCE [LARGE SCALE GENOMIC DNA]</scope>
    <source>
        <strain evidence="5">DSM 25251</strain>
    </source>
</reference>
<feature type="domain" description="ABC transporter" evidence="4">
    <location>
        <begin position="262"/>
        <end position="748"/>
    </location>
</feature>
<dbReference type="PROSITE" id="PS00211">
    <property type="entry name" value="ABC_TRANSPORTER_1"/>
    <property type="match status" value="1"/>
</dbReference>
<dbReference type="Gene3D" id="3.40.50.300">
    <property type="entry name" value="P-loop containing nucleotide triphosphate hydrolases"/>
    <property type="match status" value="3"/>
</dbReference>
<feature type="transmembrane region" description="Helical" evidence="3">
    <location>
        <begin position="374"/>
        <end position="394"/>
    </location>
</feature>
<feature type="transmembrane region" description="Helical" evidence="3">
    <location>
        <begin position="425"/>
        <end position="449"/>
    </location>
</feature>
<keyword evidence="3" id="KW-0812">Transmembrane</keyword>
<dbReference type="PROSITE" id="PS50893">
    <property type="entry name" value="ABC_TRANSPORTER_2"/>
    <property type="match status" value="2"/>
</dbReference>
<evidence type="ECO:0000256" key="1">
    <source>
        <dbReference type="ARBA" id="ARBA00022741"/>
    </source>
</evidence>
<name>A0ABU7MM19_9BACT</name>
<evidence type="ECO:0000256" key="2">
    <source>
        <dbReference type="ARBA" id="ARBA00022840"/>
    </source>
</evidence>
<dbReference type="InterPro" id="IPR017871">
    <property type="entry name" value="ABC_transporter-like_CS"/>
</dbReference>
<dbReference type="InterPro" id="IPR003439">
    <property type="entry name" value="ABC_transporter-like_ATP-bd"/>
</dbReference>